<protein>
    <submittedName>
        <fullName evidence="2">Enzyme</fullName>
        <ecNumber evidence="2">3.1.21.-</ecNumber>
    </submittedName>
</protein>
<dbReference type="GO" id="GO:0004519">
    <property type="term" value="F:endonuclease activity"/>
    <property type="evidence" value="ECO:0007669"/>
    <property type="project" value="InterPro"/>
</dbReference>
<dbReference type="GO" id="GO:0008270">
    <property type="term" value="F:zinc ion binding"/>
    <property type="evidence" value="ECO:0007669"/>
    <property type="project" value="InterPro"/>
</dbReference>
<dbReference type="InterPro" id="IPR002711">
    <property type="entry name" value="HNH"/>
</dbReference>
<dbReference type="GO" id="GO:0016787">
    <property type="term" value="F:hydrolase activity"/>
    <property type="evidence" value="ECO:0007669"/>
    <property type="project" value="UniProtKB-KW"/>
</dbReference>
<evidence type="ECO:0000259" key="1">
    <source>
        <dbReference type="Pfam" id="PF01844"/>
    </source>
</evidence>
<gene>
    <name evidence="2" type="ORF">THF1D04_20304</name>
</gene>
<accession>A0AAU9Q4I3</accession>
<dbReference type="EMBL" id="CAKMTQ010000012">
    <property type="protein sequence ID" value="CAH1526339.1"/>
    <property type="molecule type" value="Genomic_DNA"/>
</dbReference>
<keyword evidence="2" id="KW-0378">Hydrolase</keyword>
<comment type="caution">
    <text evidence="2">The sequence shown here is derived from an EMBL/GenBank/DDBJ whole genome shotgun (WGS) entry which is preliminary data.</text>
</comment>
<dbReference type="Proteomes" id="UP001295420">
    <property type="component" value="Unassembled WGS sequence"/>
</dbReference>
<sequence length="167" mass="19997">MKMMCNHGGCKQPATYKSRCDKHQITPKSNGNKFVFQDKSYKEYAYLPDGRYFYNTAEWKRLSKYCRQKQPLCEWHLGIDQDNPEIVPMAHVDHWIELQDSFELRLDPDNMVCLCQSCHQFKGNEIQRYRTKGQWKKLKNFLIEHKPTVMSDKHIEVLNEIVDKHTR</sequence>
<dbReference type="Pfam" id="PF01844">
    <property type="entry name" value="HNH"/>
    <property type="match status" value="1"/>
</dbReference>
<evidence type="ECO:0000313" key="2">
    <source>
        <dbReference type="EMBL" id="CAH1526339.1"/>
    </source>
</evidence>
<dbReference type="RefSeq" id="WP_409930825.1">
    <property type="nucleotide sequence ID" value="NZ_CAKMTQ010000012.1"/>
</dbReference>
<evidence type="ECO:0000313" key="3">
    <source>
        <dbReference type="Proteomes" id="UP001295420"/>
    </source>
</evidence>
<feature type="domain" description="HNH" evidence="1">
    <location>
        <begin position="88"/>
        <end position="125"/>
    </location>
</feature>
<dbReference type="EC" id="3.1.21.-" evidence="2"/>
<proteinExistence type="predicted"/>
<reference evidence="2" key="1">
    <citation type="submission" date="2022-01" db="EMBL/GenBank/DDBJ databases">
        <authorList>
            <person name="Lagorce A."/>
        </authorList>
    </citation>
    <scope>NUCLEOTIDE SEQUENCE</scope>
    <source>
        <strain evidence="2">Th15_F1_D04</strain>
    </source>
</reference>
<dbReference type="AlphaFoldDB" id="A0AAU9Q4I3"/>
<dbReference type="Gene3D" id="1.10.30.50">
    <property type="match status" value="1"/>
</dbReference>
<organism evidence="2 3">
    <name type="scientific">Vibrio owensii</name>
    <dbReference type="NCBI Taxonomy" id="696485"/>
    <lineage>
        <taxon>Bacteria</taxon>
        <taxon>Pseudomonadati</taxon>
        <taxon>Pseudomonadota</taxon>
        <taxon>Gammaproteobacteria</taxon>
        <taxon>Vibrionales</taxon>
        <taxon>Vibrionaceae</taxon>
        <taxon>Vibrio</taxon>
    </lineage>
</organism>
<name>A0AAU9Q4I3_9VIBR</name>
<dbReference type="GO" id="GO:0003676">
    <property type="term" value="F:nucleic acid binding"/>
    <property type="evidence" value="ECO:0007669"/>
    <property type="project" value="InterPro"/>
</dbReference>